<gene>
    <name evidence="1" type="ORF">WG66_2655</name>
</gene>
<dbReference type="EMBL" id="LATX01000856">
    <property type="protein sequence ID" value="KTB44766.1"/>
    <property type="molecule type" value="Genomic_DNA"/>
</dbReference>
<reference evidence="1 2" key="1">
    <citation type="submission" date="2015-12" db="EMBL/GenBank/DDBJ databases">
        <title>Draft genome sequence of Moniliophthora roreri, the causal agent of frosty pod rot of cacao.</title>
        <authorList>
            <person name="Aime M.C."/>
            <person name="Diaz-Valderrama J.R."/>
            <person name="Kijpornyongpan T."/>
            <person name="Phillips-Mora W."/>
        </authorList>
    </citation>
    <scope>NUCLEOTIDE SEQUENCE [LARGE SCALE GENOMIC DNA]</scope>
    <source>
        <strain evidence="1 2">MCA 2952</strain>
    </source>
</reference>
<evidence type="ECO:0000313" key="1">
    <source>
        <dbReference type="EMBL" id="KTB44766.1"/>
    </source>
</evidence>
<dbReference type="Proteomes" id="UP000054988">
    <property type="component" value="Unassembled WGS sequence"/>
</dbReference>
<sequence>MQVFDITYIILQHLLDEDPETLCKTCSLVSKSWLFISRRILYTQLNHKGLRDDAVFRYIHSGYWLARSVHLLDNLSTPQLQPEDCATSRNLRPYFSYITVRSIAISITKRNFNNLTKFIWRMARQVACLPNLECLVLSTDDKEESLAFGSNSHFARRMFFESKALKTLQLNLCEEKLSSLIPFIETFYHCRNITVKVGYLKDEGMTLFNGDKDKQDQFLLSGIGTLYGGQDVQVAFEFGRCDERSWANFKRWAEKNEHSKRARGRIVAWVDDDKGKRVEVEMGRDSIKR</sequence>
<name>A0A0W0G881_MONRR</name>
<accession>A0A0W0G881</accession>
<comment type="caution">
    <text evidence="1">The sequence shown here is derived from an EMBL/GenBank/DDBJ whole genome shotgun (WGS) entry which is preliminary data.</text>
</comment>
<proteinExistence type="predicted"/>
<dbReference type="AlphaFoldDB" id="A0A0W0G881"/>
<evidence type="ECO:0008006" key="3">
    <source>
        <dbReference type="Google" id="ProtNLM"/>
    </source>
</evidence>
<protein>
    <recommendedName>
        <fullName evidence="3">F-box domain-containing protein</fullName>
    </recommendedName>
</protein>
<organism evidence="1 2">
    <name type="scientific">Moniliophthora roreri</name>
    <name type="common">Frosty pod rot fungus</name>
    <name type="synonym">Monilia roreri</name>
    <dbReference type="NCBI Taxonomy" id="221103"/>
    <lineage>
        <taxon>Eukaryota</taxon>
        <taxon>Fungi</taxon>
        <taxon>Dikarya</taxon>
        <taxon>Basidiomycota</taxon>
        <taxon>Agaricomycotina</taxon>
        <taxon>Agaricomycetes</taxon>
        <taxon>Agaricomycetidae</taxon>
        <taxon>Agaricales</taxon>
        <taxon>Marasmiineae</taxon>
        <taxon>Marasmiaceae</taxon>
        <taxon>Moniliophthora</taxon>
    </lineage>
</organism>
<evidence type="ECO:0000313" key="2">
    <source>
        <dbReference type="Proteomes" id="UP000054988"/>
    </source>
</evidence>